<gene>
    <name evidence="7 10" type="primary">ftsA</name>
    <name evidence="10" type="ORF">PRVXT_001292</name>
</gene>
<dbReference type="InterPro" id="IPR043129">
    <property type="entry name" value="ATPase_NBD"/>
</dbReference>
<dbReference type="GO" id="GO:0032153">
    <property type="term" value="C:cell division site"/>
    <property type="evidence" value="ECO:0007669"/>
    <property type="project" value="UniProtKB-UniRule"/>
</dbReference>
<keyword evidence="6 7" id="KW-0131">Cell cycle</keyword>
<evidence type="ECO:0000256" key="2">
    <source>
        <dbReference type="ARBA" id="ARBA00022475"/>
    </source>
</evidence>
<name>A0AAU7VPY7_9FIRM</name>
<organism evidence="10">
    <name type="scientific">Proteinivorax tanatarense</name>
    <dbReference type="NCBI Taxonomy" id="1260629"/>
    <lineage>
        <taxon>Bacteria</taxon>
        <taxon>Bacillati</taxon>
        <taxon>Bacillota</taxon>
        <taxon>Clostridia</taxon>
        <taxon>Eubacteriales</taxon>
        <taxon>Proteinivoracaceae</taxon>
        <taxon>Proteinivorax</taxon>
    </lineage>
</organism>
<dbReference type="Pfam" id="PF14450">
    <property type="entry name" value="FtsA"/>
    <property type="match status" value="2"/>
</dbReference>
<dbReference type="PROSITE" id="PS00329">
    <property type="entry name" value="HSP70_2"/>
    <property type="match status" value="1"/>
</dbReference>
<evidence type="ECO:0000256" key="4">
    <source>
        <dbReference type="ARBA" id="ARBA00023016"/>
    </source>
</evidence>
<dbReference type="EMBL" id="CP158367">
    <property type="protein sequence ID" value="XBX76116.1"/>
    <property type="molecule type" value="Genomic_DNA"/>
</dbReference>
<evidence type="ECO:0000259" key="9">
    <source>
        <dbReference type="SMART" id="SM00842"/>
    </source>
</evidence>
<comment type="subunit">
    <text evidence="7">Self-interacts. Interacts with FtsZ.</text>
</comment>
<keyword evidence="3 7" id="KW-0132">Cell division</keyword>
<reference evidence="10" key="2">
    <citation type="submission" date="2024-06" db="EMBL/GenBank/DDBJ databases">
        <authorList>
            <person name="Petrova K.O."/>
            <person name="Toshchakov S.V."/>
            <person name="Boltjanskaja Y.V."/>
            <person name="Kevbrin V."/>
        </authorList>
    </citation>
    <scope>NUCLEOTIDE SEQUENCE</scope>
    <source>
        <strain evidence="10">Z-910T</strain>
    </source>
</reference>
<comment type="similarity">
    <text evidence="7 8">Belongs to the FtsA/MreB family.</text>
</comment>
<dbReference type="GO" id="GO:0009898">
    <property type="term" value="C:cytoplasmic side of plasma membrane"/>
    <property type="evidence" value="ECO:0007669"/>
    <property type="project" value="UniProtKB-UniRule"/>
</dbReference>
<keyword evidence="5 7" id="KW-0472">Membrane</keyword>
<evidence type="ECO:0000256" key="5">
    <source>
        <dbReference type="ARBA" id="ARBA00023136"/>
    </source>
</evidence>
<dbReference type="InterPro" id="IPR050696">
    <property type="entry name" value="FtsA/MreB"/>
</dbReference>
<dbReference type="Pfam" id="PF02491">
    <property type="entry name" value="SHS2_FTSA"/>
    <property type="match status" value="1"/>
</dbReference>
<comment type="function">
    <text evidence="7 8">Cell division protein that is involved in the assembly of the Z ring. May serve as a membrane anchor for the Z ring.</text>
</comment>
<dbReference type="InterPro" id="IPR018181">
    <property type="entry name" value="Heat_shock_70_CS"/>
</dbReference>
<protein>
    <recommendedName>
        <fullName evidence="7 8">Cell division protein FtsA</fullName>
    </recommendedName>
</protein>
<dbReference type="InterPro" id="IPR020823">
    <property type="entry name" value="Cell_div_FtsA"/>
</dbReference>
<dbReference type="GO" id="GO:0043093">
    <property type="term" value="P:FtsZ-dependent cytokinesis"/>
    <property type="evidence" value="ECO:0007669"/>
    <property type="project" value="UniProtKB-UniRule"/>
</dbReference>
<dbReference type="NCBIfam" id="TIGR01174">
    <property type="entry name" value="ftsA"/>
    <property type="match status" value="1"/>
</dbReference>
<feature type="domain" description="SHS2" evidence="9">
    <location>
        <begin position="9"/>
        <end position="197"/>
    </location>
</feature>
<dbReference type="InterPro" id="IPR003494">
    <property type="entry name" value="SHS2_FtsA"/>
</dbReference>
<sequence>MSRKTKSIVASLDIGTSNTRIIVGEISEDRNVNIIGIGRSESLGLRKGTIVDLDNTVRSIKEAVDQAERMVGINIDSVYVGVSSAHVQVMKNRGVVAVSNDDKEITRQDYDRALDGAGVVAIPPEMEIIEIVPTNFIVDGYDGIKDPIGMIGVRLEVDALIMLAKSTVMKNLTKCVQRAELGISGYVVSNLASSDVALNDDEKELGAVLIDIGGGTTEISVFQNGSLAKKSVIPIGGGHISSDISQGLKVPLAEGEKIKLKYGTTIYPGEGQNPSFEVTTVGKKTEEISVETLVGVIEPRVQEIFYMVNKELSEMGYNDELPGGVVLTGGVASLEGIDSIAQVQLGNSVRIYQPEFIGVADPTYTTGVGIIKQAVGNVDESVPVIKEKKSVSIIDKIKDLFNDFFG</sequence>
<dbReference type="HAMAP" id="MF_02033">
    <property type="entry name" value="FtsA"/>
    <property type="match status" value="1"/>
</dbReference>
<dbReference type="PIRSF" id="PIRSF003101">
    <property type="entry name" value="FtsA"/>
    <property type="match status" value="1"/>
</dbReference>
<dbReference type="RefSeq" id="WP_350344850.1">
    <property type="nucleotide sequence ID" value="NZ_CP158367.1"/>
</dbReference>
<dbReference type="SUPFAM" id="SSF53067">
    <property type="entry name" value="Actin-like ATPase domain"/>
    <property type="match status" value="2"/>
</dbReference>
<comment type="subcellular location">
    <subcellularLocation>
        <location evidence="7">Cell membrane</location>
        <topology evidence="7">Peripheral membrane protein</topology>
        <orientation evidence="7">Cytoplasmic side</orientation>
    </subcellularLocation>
    <text evidence="7">Localizes to the Z ring in an FtsZ-dependent manner. Targeted to the membrane through a conserved C-terminal amphipathic helix.</text>
</comment>
<evidence type="ECO:0000256" key="3">
    <source>
        <dbReference type="ARBA" id="ARBA00022618"/>
    </source>
</evidence>
<dbReference type="PANTHER" id="PTHR32432">
    <property type="entry name" value="CELL DIVISION PROTEIN FTSA-RELATED"/>
    <property type="match status" value="1"/>
</dbReference>
<dbReference type="AlphaFoldDB" id="A0AAU7VPY7"/>
<accession>A0AAU7VPY7</accession>
<evidence type="ECO:0000313" key="10">
    <source>
        <dbReference type="EMBL" id="XBX76116.1"/>
    </source>
</evidence>
<proteinExistence type="inferred from homology"/>
<dbReference type="Gene3D" id="3.30.420.40">
    <property type="match status" value="2"/>
</dbReference>
<dbReference type="PANTHER" id="PTHR32432:SF4">
    <property type="entry name" value="CELL DIVISION PROTEIN FTSA"/>
    <property type="match status" value="1"/>
</dbReference>
<evidence type="ECO:0000256" key="1">
    <source>
        <dbReference type="ARBA" id="ARBA00007381"/>
    </source>
</evidence>
<dbReference type="SMART" id="SM00842">
    <property type="entry name" value="FtsA"/>
    <property type="match status" value="1"/>
</dbReference>
<evidence type="ECO:0000256" key="8">
    <source>
        <dbReference type="PIRNR" id="PIRNR003101"/>
    </source>
</evidence>
<keyword evidence="2 7" id="KW-1003">Cell membrane</keyword>
<comment type="similarity">
    <text evidence="1">Belongs to the heat shock protein 70 family.</text>
</comment>
<reference evidence="10" key="1">
    <citation type="journal article" date="2013" name="Extremophiles">
        <title>Proteinivorax tanatarense gen. nov., sp. nov., an anaerobic, haloalkaliphilic, proteolytic bacterium isolated from a decaying algal bloom, and proposal of Proteinivoraceae fam. nov.</title>
        <authorList>
            <person name="Kevbrin V."/>
            <person name="Boltyanskaya Y."/>
            <person name="Zhilina T."/>
            <person name="Kolganova T."/>
            <person name="Lavrentjeva E."/>
            <person name="Kuznetsov B."/>
        </authorList>
    </citation>
    <scope>NUCLEOTIDE SEQUENCE</scope>
    <source>
        <strain evidence="10">Z-910T</strain>
    </source>
</reference>
<evidence type="ECO:0000256" key="6">
    <source>
        <dbReference type="ARBA" id="ARBA00023306"/>
    </source>
</evidence>
<keyword evidence="4" id="KW-0346">Stress response</keyword>
<evidence type="ECO:0000256" key="7">
    <source>
        <dbReference type="HAMAP-Rule" id="MF_02033"/>
    </source>
</evidence>
<dbReference type="CDD" id="cd24048">
    <property type="entry name" value="ASKHA_NBD_FtsA"/>
    <property type="match status" value="1"/>
</dbReference>